<organism evidence="2 3">
    <name type="scientific">Roseibium hamelinense</name>
    <dbReference type="NCBI Taxonomy" id="150831"/>
    <lineage>
        <taxon>Bacteria</taxon>
        <taxon>Pseudomonadati</taxon>
        <taxon>Pseudomonadota</taxon>
        <taxon>Alphaproteobacteria</taxon>
        <taxon>Hyphomicrobiales</taxon>
        <taxon>Stappiaceae</taxon>
        <taxon>Roseibium</taxon>
    </lineage>
</organism>
<feature type="signal peptide" evidence="1">
    <location>
        <begin position="1"/>
        <end position="25"/>
    </location>
</feature>
<dbReference type="EMBL" id="VLLF01000013">
    <property type="protein sequence ID" value="TWI79945.1"/>
    <property type="molecule type" value="Genomic_DNA"/>
</dbReference>
<protein>
    <submittedName>
        <fullName evidence="2">Uncharacterized protein</fullName>
    </submittedName>
</protein>
<proteinExistence type="predicted"/>
<comment type="caution">
    <text evidence="2">The sequence shown here is derived from an EMBL/GenBank/DDBJ whole genome shotgun (WGS) entry which is preliminary data.</text>
</comment>
<evidence type="ECO:0000256" key="1">
    <source>
        <dbReference type="SAM" id="SignalP"/>
    </source>
</evidence>
<keyword evidence="3" id="KW-1185">Reference proteome</keyword>
<sequence length="128" mass="13933">MNTSPVCFTLLFGFWFLASAQVVFAQGIEGGSYCSDGDGLPEKVTVEYAGPPTEDNEFMDLRVNIDTVEAPAMSSFSYFGRTLPPNGFVVAVIPSIAEVPDAPEILLFEDTDTGKWLTYNGKTMRACE</sequence>
<dbReference type="RefSeq" id="WP_145347507.1">
    <property type="nucleotide sequence ID" value="NZ_SMLY01000043.1"/>
</dbReference>
<keyword evidence="1" id="KW-0732">Signal</keyword>
<gene>
    <name evidence="2" type="ORF">JM93_04294</name>
</gene>
<dbReference type="Proteomes" id="UP000320593">
    <property type="component" value="Unassembled WGS sequence"/>
</dbReference>
<dbReference type="AlphaFoldDB" id="A0A562SEZ7"/>
<name>A0A562SEZ7_9HYPH</name>
<reference evidence="2 3" key="1">
    <citation type="submission" date="2019-07" db="EMBL/GenBank/DDBJ databases">
        <title>Genomic Encyclopedia of Archaeal and Bacterial Type Strains, Phase II (KMG-II): from individual species to whole genera.</title>
        <authorList>
            <person name="Goeker M."/>
        </authorList>
    </citation>
    <scope>NUCLEOTIDE SEQUENCE [LARGE SCALE GENOMIC DNA]</scope>
    <source>
        <strain evidence="2 3">ATCC BAA-252</strain>
    </source>
</reference>
<accession>A0A562SEZ7</accession>
<evidence type="ECO:0000313" key="2">
    <source>
        <dbReference type="EMBL" id="TWI79945.1"/>
    </source>
</evidence>
<evidence type="ECO:0000313" key="3">
    <source>
        <dbReference type="Proteomes" id="UP000320593"/>
    </source>
</evidence>
<feature type="chain" id="PRO_5021977187" evidence="1">
    <location>
        <begin position="26"/>
        <end position="128"/>
    </location>
</feature>